<evidence type="ECO:0000256" key="1">
    <source>
        <dbReference type="SAM" id="MobiDB-lite"/>
    </source>
</evidence>
<evidence type="ECO:0000313" key="2">
    <source>
        <dbReference type="EMBL" id="KAF7506906.1"/>
    </source>
</evidence>
<dbReference type="InterPro" id="IPR042099">
    <property type="entry name" value="ANL_N_sf"/>
</dbReference>
<comment type="caution">
    <text evidence="2">The sequence shown here is derived from an EMBL/GenBank/DDBJ whole genome shotgun (WGS) entry which is preliminary data.</text>
</comment>
<protein>
    <submittedName>
        <fullName evidence="2">Uncharacterized protein</fullName>
    </submittedName>
</protein>
<dbReference type="Proteomes" id="UP000606974">
    <property type="component" value="Unassembled WGS sequence"/>
</dbReference>
<feature type="region of interest" description="Disordered" evidence="1">
    <location>
        <begin position="137"/>
        <end position="162"/>
    </location>
</feature>
<dbReference type="OrthoDB" id="10253869at2759"/>
<evidence type="ECO:0000313" key="3">
    <source>
        <dbReference type="Proteomes" id="UP000606974"/>
    </source>
</evidence>
<feature type="compositionally biased region" description="Basic and acidic residues" evidence="1">
    <location>
        <begin position="1"/>
        <end position="18"/>
    </location>
</feature>
<proteinExistence type="predicted"/>
<reference evidence="2" key="1">
    <citation type="submission" date="2020-02" db="EMBL/GenBank/DDBJ databases">
        <authorList>
            <person name="Palmer J.M."/>
        </authorList>
    </citation>
    <scope>NUCLEOTIDE SEQUENCE</scope>
    <source>
        <strain evidence="2">EPUS1.4</strain>
        <tissue evidence="2">Thallus</tissue>
    </source>
</reference>
<gene>
    <name evidence="2" type="ORF">GJ744_011147</name>
</gene>
<dbReference type="SUPFAM" id="SSF56801">
    <property type="entry name" value="Acetyl-CoA synthetase-like"/>
    <property type="match status" value="1"/>
</dbReference>
<name>A0A8H7E4Z5_9EURO</name>
<feature type="region of interest" description="Disordered" evidence="1">
    <location>
        <begin position="1"/>
        <end position="49"/>
    </location>
</feature>
<dbReference type="AlphaFoldDB" id="A0A8H7E4Z5"/>
<dbReference type="EMBL" id="JAACFV010000078">
    <property type="protein sequence ID" value="KAF7506906.1"/>
    <property type="molecule type" value="Genomic_DNA"/>
</dbReference>
<feature type="compositionally biased region" description="Low complexity" evidence="1">
    <location>
        <begin position="35"/>
        <end position="49"/>
    </location>
</feature>
<accession>A0A8H7E4Z5</accession>
<keyword evidence="3" id="KW-1185">Reference proteome</keyword>
<dbReference type="Gene3D" id="3.40.50.12780">
    <property type="entry name" value="N-terminal domain of ligase-like"/>
    <property type="match status" value="1"/>
</dbReference>
<organism evidence="2 3">
    <name type="scientific">Endocarpon pusillum</name>
    <dbReference type="NCBI Taxonomy" id="364733"/>
    <lineage>
        <taxon>Eukaryota</taxon>
        <taxon>Fungi</taxon>
        <taxon>Dikarya</taxon>
        <taxon>Ascomycota</taxon>
        <taxon>Pezizomycotina</taxon>
        <taxon>Eurotiomycetes</taxon>
        <taxon>Chaetothyriomycetidae</taxon>
        <taxon>Verrucariales</taxon>
        <taxon>Verrucariaceae</taxon>
        <taxon>Endocarpon</taxon>
    </lineage>
</organism>
<sequence length="162" mass="17857">MLVEHHVMSVGRPAKDVVDTPEVTTQRNAVPQALQKSTSQSTPQATPSLSGLLHKAANSETGVVTYTPNAGISTKTRTTYWELLHVASENARLLHQINGVNASSIFLLHFDTHLDNIVWFWAVTLAGYIPAFSTPLSNDPAQRKRHFSPEGPFEQTHSLNFD</sequence>